<evidence type="ECO:0000256" key="2">
    <source>
        <dbReference type="ARBA" id="ARBA00022676"/>
    </source>
</evidence>
<dbReference type="GO" id="GO:0016758">
    <property type="term" value="F:hexosyltransferase activity"/>
    <property type="evidence" value="ECO:0007669"/>
    <property type="project" value="TreeGrafter"/>
</dbReference>
<dbReference type="CDD" id="cd03794">
    <property type="entry name" value="GT4_WbuB-like"/>
    <property type="match status" value="1"/>
</dbReference>
<keyword evidence="7" id="KW-1185">Reference proteome</keyword>
<evidence type="ECO:0000259" key="5">
    <source>
        <dbReference type="Pfam" id="PF13579"/>
    </source>
</evidence>
<gene>
    <name evidence="6" type="ORF">L1785_03185</name>
</gene>
<feature type="region of interest" description="Disordered" evidence="4">
    <location>
        <begin position="400"/>
        <end position="423"/>
    </location>
</feature>
<keyword evidence="2" id="KW-0328">Glycosyltransferase</keyword>
<dbReference type="Proteomes" id="UP001165405">
    <property type="component" value="Unassembled WGS sequence"/>
</dbReference>
<feature type="domain" description="Glycosyltransferase subfamily 4-like N-terminal" evidence="5">
    <location>
        <begin position="23"/>
        <end position="191"/>
    </location>
</feature>
<dbReference type="GO" id="GO:1901137">
    <property type="term" value="P:carbohydrate derivative biosynthetic process"/>
    <property type="evidence" value="ECO:0007669"/>
    <property type="project" value="UniProtKB-ARBA"/>
</dbReference>
<dbReference type="PANTHER" id="PTHR45947">
    <property type="entry name" value="SULFOQUINOVOSYL TRANSFERASE SQD2"/>
    <property type="match status" value="1"/>
</dbReference>
<dbReference type="RefSeq" id="WP_236087686.1">
    <property type="nucleotide sequence ID" value="NZ_JAKGSG010000011.1"/>
</dbReference>
<dbReference type="EMBL" id="JAKGSG010000011">
    <property type="protein sequence ID" value="MCF4119974.1"/>
    <property type="molecule type" value="Genomic_DNA"/>
</dbReference>
<evidence type="ECO:0000256" key="3">
    <source>
        <dbReference type="ARBA" id="ARBA00022679"/>
    </source>
</evidence>
<dbReference type="Pfam" id="PF13579">
    <property type="entry name" value="Glyco_trans_4_4"/>
    <property type="match status" value="1"/>
</dbReference>
<keyword evidence="3" id="KW-0808">Transferase</keyword>
<accession>A0AA41QAP4</accession>
<evidence type="ECO:0000256" key="4">
    <source>
        <dbReference type="SAM" id="MobiDB-lite"/>
    </source>
</evidence>
<reference evidence="6" key="1">
    <citation type="submission" date="2022-01" db="EMBL/GenBank/DDBJ databases">
        <title>Antribacter sp. nov., isolated from Guizhou of China.</title>
        <authorList>
            <person name="Chengliang C."/>
            <person name="Ya Z."/>
        </authorList>
    </citation>
    <scope>NUCLEOTIDE SEQUENCE</scope>
    <source>
        <strain evidence="6">KLBMP 9083</strain>
    </source>
</reference>
<evidence type="ECO:0000313" key="6">
    <source>
        <dbReference type="EMBL" id="MCF4119974.1"/>
    </source>
</evidence>
<protein>
    <recommendedName>
        <fullName evidence="1">D-inositol 3-phosphate glycosyltransferase</fullName>
    </recommendedName>
</protein>
<evidence type="ECO:0000313" key="7">
    <source>
        <dbReference type="Proteomes" id="UP001165405"/>
    </source>
</evidence>
<dbReference type="InterPro" id="IPR028098">
    <property type="entry name" value="Glyco_trans_4-like_N"/>
</dbReference>
<proteinExistence type="predicted"/>
<sequence length="423" mass="47061">MATSQTAPHVLVIIQNLPFRLDRRVRTECRALTDAGYRVSVICPQEFRDEAASFTVDATTVYSYAAPPESVGALGYAREFLLCWWRTARLAARVHRDAPFQVMQACNPPDTYWALAQLWRARGVRFVYDQHDLCPEIFEAKFGRRGLLHRVLRLLEGATYRTADRVISTNASYQEIARTRGRVPAEHSVVVMSTPDADLMRRREREPELRGGAAHLVCYVGIMGPQDGVDRLLAAADHIVHARGRRDVRFALLGFGDSLESLRGECTRRGLDPWVQFTGRVDHAQIGRWLSSADVGVTPDPPSEFNDRSTMNKTLEYMAHELPVVATDLTETRRSAGDAARYVTGEDPADLGDAILEVLDDPVRARQMGLVGRARIEGELSWRHQAEVYVGVFDGLTRGGPRAIEGEPARSGEPARPSASVDA</sequence>
<evidence type="ECO:0000256" key="1">
    <source>
        <dbReference type="ARBA" id="ARBA00021292"/>
    </source>
</evidence>
<organism evidence="6 7">
    <name type="scientific">Antribacter soli</name>
    <dbReference type="NCBI Taxonomy" id="2910976"/>
    <lineage>
        <taxon>Bacteria</taxon>
        <taxon>Bacillati</taxon>
        <taxon>Actinomycetota</taxon>
        <taxon>Actinomycetes</taxon>
        <taxon>Micrococcales</taxon>
        <taxon>Promicromonosporaceae</taxon>
        <taxon>Antribacter</taxon>
    </lineage>
</organism>
<dbReference type="Gene3D" id="3.40.50.2000">
    <property type="entry name" value="Glycogen Phosphorylase B"/>
    <property type="match status" value="2"/>
</dbReference>
<dbReference type="Pfam" id="PF13692">
    <property type="entry name" value="Glyco_trans_1_4"/>
    <property type="match status" value="1"/>
</dbReference>
<dbReference type="InterPro" id="IPR050194">
    <property type="entry name" value="Glycosyltransferase_grp1"/>
</dbReference>
<dbReference type="PANTHER" id="PTHR45947:SF3">
    <property type="entry name" value="SULFOQUINOVOSYL TRANSFERASE SQD2"/>
    <property type="match status" value="1"/>
</dbReference>
<dbReference type="SUPFAM" id="SSF53756">
    <property type="entry name" value="UDP-Glycosyltransferase/glycogen phosphorylase"/>
    <property type="match status" value="1"/>
</dbReference>
<name>A0AA41QAP4_9MICO</name>
<comment type="caution">
    <text evidence="6">The sequence shown here is derived from an EMBL/GenBank/DDBJ whole genome shotgun (WGS) entry which is preliminary data.</text>
</comment>
<dbReference type="AlphaFoldDB" id="A0AA41QAP4"/>